<feature type="transmembrane region" description="Helical" evidence="1">
    <location>
        <begin position="96"/>
        <end position="116"/>
    </location>
</feature>
<feature type="transmembrane region" description="Helical" evidence="1">
    <location>
        <begin position="204"/>
        <end position="221"/>
    </location>
</feature>
<keyword evidence="1" id="KW-1133">Transmembrane helix</keyword>
<feature type="transmembrane region" description="Helical" evidence="1">
    <location>
        <begin position="233"/>
        <end position="250"/>
    </location>
</feature>
<keyword evidence="1" id="KW-0812">Transmembrane</keyword>
<evidence type="ECO:0000313" key="3">
    <source>
        <dbReference type="EMBL" id="MBB5293443.1"/>
    </source>
</evidence>
<dbReference type="PANTHER" id="PTHR22911">
    <property type="entry name" value="ACYL-MALONYL CONDENSING ENZYME-RELATED"/>
    <property type="match status" value="1"/>
</dbReference>
<feature type="transmembrane region" description="Helical" evidence="1">
    <location>
        <begin position="172"/>
        <end position="192"/>
    </location>
</feature>
<evidence type="ECO:0000313" key="4">
    <source>
        <dbReference type="Proteomes" id="UP000536909"/>
    </source>
</evidence>
<dbReference type="RefSeq" id="WP_241687016.1">
    <property type="nucleotide sequence ID" value="NZ_BSUI01000012.1"/>
</dbReference>
<accession>A0ABR6MND2</accession>
<gene>
    <name evidence="3" type="ORF">HNQ10_000256</name>
</gene>
<dbReference type="Pfam" id="PF00892">
    <property type="entry name" value="EamA"/>
    <property type="match status" value="2"/>
</dbReference>
<dbReference type="InterPro" id="IPR000620">
    <property type="entry name" value="EamA_dom"/>
</dbReference>
<keyword evidence="4" id="KW-1185">Reference proteome</keyword>
<evidence type="ECO:0000259" key="2">
    <source>
        <dbReference type="Pfam" id="PF00892"/>
    </source>
</evidence>
<feature type="transmembrane region" description="Helical" evidence="1">
    <location>
        <begin position="147"/>
        <end position="165"/>
    </location>
</feature>
<organism evidence="3 4">
    <name type="scientific">Deinococcus metallilatus</name>
    <dbReference type="NCBI Taxonomy" id="1211322"/>
    <lineage>
        <taxon>Bacteria</taxon>
        <taxon>Thermotogati</taxon>
        <taxon>Deinococcota</taxon>
        <taxon>Deinococci</taxon>
        <taxon>Deinococcales</taxon>
        <taxon>Deinococcaceae</taxon>
        <taxon>Deinococcus</taxon>
    </lineage>
</organism>
<name>A0ABR6MND2_9DEIO</name>
<reference evidence="3 4" key="1">
    <citation type="submission" date="2020-08" db="EMBL/GenBank/DDBJ databases">
        <title>Genomic Encyclopedia of Type Strains, Phase IV (KMG-IV): sequencing the most valuable type-strain genomes for metagenomic binning, comparative biology and taxonomic classification.</title>
        <authorList>
            <person name="Goeker M."/>
        </authorList>
    </citation>
    <scope>NUCLEOTIDE SEQUENCE [LARGE SCALE GENOMIC DNA]</scope>
    <source>
        <strain evidence="3 4">DSM 105434</strain>
    </source>
</reference>
<feature type="transmembrane region" description="Helical" evidence="1">
    <location>
        <begin position="35"/>
        <end position="54"/>
    </location>
</feature>
<dbReference type="EMBL" id="JACHFV010000001">
    <property type="protein sequence ID" value="MBB5293443.1"/>
    <property type="molecule type" value="Genomic_DNA"/>
</dbReference>
<feature type="domain" description="EamA" evidence="2">
    <location>
        <begin position="10"/>
        <end position="137"/>
    </location>
</feature>
<sequence length="276" mass="27520">MSDLGTVLAAGLGAAAAFGAGDFSGGLATKRDPVVRVVALAHLLSLALFVVLALVTGEAAPRPVDLAWGALAGVGGVIGLASLYRGLALGPMGTVAATSAVLAAALPVLVSVLLGGSLGAGQLLGMILALAGVILLSRVPAEGRGGLGLAVLAGLGFGAFFVFLGQTQAGSVFWPLVMARLVSAGVMLPLAVGGPGLRPQSARPIMLSSLLDALGNVLFVVAAQTGRLAEASVLSNVYPAFTVLLALVLLRERLRVDQWWGLAATLLAVPLIAARL</sequence>
<dbReference type="Proteomes" id="UP000536909">
    <property type="component" value="Unassembled WGS sequence"/>
</dbReference>
<feature type="domain" description="EamA" evidence="2">
    <location>
        <begin position="146"/>
        <end position="272"/>
    </location>
</feature>
<dbReference type="SUPFAM" id="SSF103481">
    <property type="entry name" value="Multidrug resistance efflux transporter EmrE"/>
    <property type="match status" value="2"/>
</dbReference>
<keyword evidence="1" id="KW-0472">Membrane</keyword>
<proteinExistence type="predicted"/>
<protein>
    <submittedName>
        <fullName evidence="3">Drug/metabolite transporter (DMT)-like permease</fullName>
    </submittedName>
</protein>
<feature type="transmembrane region" description="Helical" evidence="1">
    <location>
        <begin position="66"/>
        <end position="84"/>
    </location>
</feature>
<evidence type="ECO:0000256" key="1">
    <source>
        <dbReference type="SAM" id="Phobius"/>
    </source>
</evidence>
<dbReference type="InterPro" id="IPR037185">
    <property type="entry name" value="EmrE-like"/>
</dbReference>
<dbReference type="PANTHER" id="PTHR22911:SF137">
    <property type="entry name" value="SOLUTE CARRIER FAMILY 35 MEMBER G2-RELATED"/>
    <property type="match status" value="1"/>
</dbReference>
<feature type="transmembrane region" description="Helical" evidence="1">
    <location>
        <begin position="123"/>
        <end position="141"/>
    </location>
</feature>
<comment type="caution">
    <text evidence="3">The sequence shown here is derived from an EMBL/GenBank/DDBJ whole genome shotgun (WGS) entry which is preliminary data.</text>
</comment>